<reference evidence="2" key="1">
    <citation type="submission" date="2019-06" db="EMBL/GenBank/DDBJ databases">
        <authorList>
            <person name="Jo Y."/>
            <person name="Cho W.K."/>
        </authorList>
    </citation>
    <scope>NUCLEOTIDE SEQUENCE</scope>
    <source>
        <strain evidence="1">G48-1</strain>
        <strain evidence="2">G48-2</strain>
        <strain evidence="3">G48-3</strain>
    </source>
</reference>
<organism evidence="2">
    <name type="scientific">Milk vetch dwarf virus</name>
    <dbReference type="NCBI Taxonomy" id="67585"/>
    <lineage>
        <taxon>Viruses</taxon>
        <taxon>Monodnaviria</taxon>
        <taxon>Shotokuvirae</taxon>
        <taxon>Cressdnaviricota</taxon>
        <taxon>Arfiviricetes</taxon>
        <taxon>Mulpavirales</taxon>
        <taxon>Nanoviridae</taxon>
        <taxon>Nanovirus</taxon>
        <taxon>Nanovirus astragali</taxon>
    </lineage>
</organism>
<gene>
    <name evidence="2" type="primary">ORF1</name>
</gene>
<evidence type="ECO:0000313" key="1">
    <source>
        <dbReference type="EMBL" id="QED45325.1"/>
    </source>
</evidence>
<dbReference type="EMBL" id="MN059553">
    <property type="protein sequence ID" value="QED45325.1"/>
    <property type="molecule type" value="Genomic_DNA"/>
</dbReference>
<dbReference type="EMBL" id="MN059555">
    <property type="protein sequence ID" value="QED45327.1"/>
    <property type="molecule type" value="Genomic_DNA"/>
</dbReference>
<accession>A0A6M2YZG4</accession>
<dbReference type="EMBL" id="MN059557">
    <property type="protein sequence ID" value="QED45329.1"/>
    <property type="molecule type" value="Genomic_DNA"/>
</dbReference>
<evidence type="ECO:0000313" key="2">
    <source>
        <dbReference type="EMBL" id="QED45327.1"/>
    </source>
</evidence>
<sequence>MGLQYFSHLPEELKERIVREHMREERKKEFLQKAIEDSCRRYELFLKEEASPADISSLSKFLNSLSDYMGNQFNTRCLIRWKKDVPWKIKYGVMEEQHIQLYGSIYIDDLCCLELFPPEEEDDVTYEDGKIVICSQLYELYDSLGIEVVYIDVSKDRICTPLNK</sequence>
<protein>
    <submittedName>
        <fullName evidence="2">Clink</fullName>
    </submittedName>
</protein>
<evidence type="ECO:0000313" key="3">
    <source>
        <dbReference type="EMBL" id="QED45329.1"/>
    </source>
</evidence>
<name>A0A6M2YZG4_9VIRU</name>
<proteinExistence type="predicted"/>